<organism evidence="5 6">
    <name type="scientific">Tulasnella calospora MUT 4182</name>
    <dbReference type="NCBI Taxonomy" id="1051891"/>
    <lineage>
        <taxon>Eukaryota</taxon>
        <taxon>Fungi</taxon>
        <taxon>Dikarya</taxon>
        <taxon>Basidiomycota</taxon>
        <taxon>Agaricomycotina</taxon>
        <taxon>Agaricomycetes</taxon>
        <taxon>Cantharellales</taxon>
        <taxon>Tulasnellaceae</taxon>
        <taxon>Tulasnella</taxon>
    </lineage>
</organism>
<keyword evidence="2" id="KW-0677">Repeat</keyword>
<keyword evidence="4" id="KW-1133">Transmembrane helix</keyword>
<evidence type="ECO:0000313" key="6">
    <source>
        <dbReference type="Proteomes" id="UP000054248"/>
    </source>
</evidence>
<dbReference type="Gene3D" id="2.120.10.80">
    <property type="entry name" value="Kelch-type beta propeller"/>
    <property type="match status" value="2"/>
</dbReference>
<feature type="compositionally biased region" description="Low complexity" evidence="3">
    <location>
        <begin position="863"/>
        <end position="875"/>
    </location>
</feature>
<feature type="compositionally biased region" description="Basic and acidic residues" evidence="3">
    <location>
        <begin position="900"/>
        <end position="913"/>
    </location>
</feature>
<feature type="compositionally biased region" description="Polar residues" evidence="3">
    <location>
        <begin position="710"/>
        <end position="719"/>
    </location>
</feature>
<dbReference type="SUPFAM" id="SSF117281">
    <property type="entry name" value="Kelch motif"/>
    <property type="match status" value="1"/>
</dbReference>
<gene>
    <name evidence="5" type="ORF">M407DRAFT_5731</name>
</gene>
<feature type="transmembrane region" description="Helical" evidence="4">
    <location>
        <begin position="509"/>
        <end position="534"/>
    </location>
</feature>
<evidence type="ECO:0000256" key="4">
    <source>
        <dbReference type="SAM" id="Phobius"/>
    </source>
</evidence>
<dbReference type="PANTHER" id="PTHR46093">
    <property type="entry name" value="ACYL-COA-BINDING DOMAIN-CONTAINING PROTEIN 5"/>
    <property type="match status" value="1"/>
</dbReference>
<keyword evidence="6" id="KW-1185">Reference proteome</keyword>
<dbReference type="PANTHER" id="PTHR46093:SF3">
    <property type="entry name" value="ACYL-COA-BINDING DOMAIN-CONTAINING PROTEIN 4"/>
    <property type="match status" value="1"/>
</dbReference>
<keyword evidence="4" id="KW-0472">Membrane</keyword>
<accession>A0A0C3M908</accession>
<feature type="compositionally biased region" description="Low complexity" evidence="3">
    <location>
        <begin position="438"/>
        <end position="452"/>
    </location>
</feature>
<dbReference type="STRING" id="1051891.A0A0C3M908"/>
<dbReference type="OrthoDB" id="10250130at2759"/>
<feature type="transmembrane region" description="Helical" evidence="4">
    <location>
        <begin position="793"/>
        <end position="816"/>
    </location>
</feature>
<feature type="compositionally biased region" description="Polar residues" evidence="3">
    <location>
        <begin position="453"/>
        <end position="466"/>
    </location>
</feature>
<evidence type="ECO:0000256" key="3">
    <source>
        <dbReference type="SAM" id="MobiDB-lite"/>
    </source>
</evidence>
<feature type="transmembrane region" description="Helical" evidence="4">
    <location>
        <begin position="569"/>
        <end position="591"/>
    </location>
</feature>
<dbReference type="InterPro" id="IPR015915">
    <property type="entry name" value="Kelch-typ_b-propeller"/>
</dbReference>
<evidence type="ECO:0000256" key="2">
    <source>
        <dbReference type="ARBA" id="ARBA00022737"/>
    </source>
</evidence>
<feature type="compositionally biased region" description="Acidic residues" evidence="3">
    <location>
        <begin position="915"/>
        <end position="925"/>
    </location>
</feature>
<reference evidence="5 6" key="1">
    <citation type="submission" date="2014-04" db="EMBL/GenBank/DDBJ databases">
        <authorList>
            <consortium name="DOE Joint Genome Institute"/>
            <person name="Kuo A."/>
            <person name="Girlanda M."/>
            <person name="Perotto S."/>
            <person name="Kohler A."/>
            <person name="Nagy L.G."/>
            <person name="Floudas D."/>
            <person name="Copeland A."/>
            <person name="Barry K.W."/>
            <person name="Cichocki N."/>
            <person name="Veneault-Fourrey C."/>
            <person name="LaButti K."/>
            <person name="Lindquist E.A."/>
            <person name="Lipzen A."/>
            <person name="Lundell T."/>
            <person name="Morin E."/>
            <person name="Murat C."/>
            <person name="Sun H."/>
            <person name="Tunlid A."/>
            <person name="Henrissat B."/>
            <person name="Grigoriev I.V."/>
            <person name="Hibbett D.S."/>
            <person name="Martin F."/>
            <person name="Nordberg H.P."/>
            <person name="Cantor M.N."/>
            <person name="Hua S.X."/>
        </authorList>
    </citation>
    <scope>NUCLEOTIDE SEQUENCE [LARGE SCALE GENOMIC DNA]</scope>
    <source>
        <strain evidence="5 6">MUT 4182</strain>
    </source>
</reference>
<protein>
    <submittedName>
        <fullName evidence="5">Uncharacterized protein</fullName>
    </submittedName>
</protein>
<evidence type="ECO:0000313" key="5">
    <source>
        <dbReference type="EMBL" id="KIO30207.1"/>
    </source>
</evidence>
<keyword evidence="1" id="KW-0880">Kelch repeat</keyword>
<dbReference type="Proteomes" id="UP000054248">
    <property type="component" value="Unassembled WGS sequence"/>
</dbReference>
<dbReference type="Pfam" id="PF24681">
    <property type="entry name" value="Kelch_KLHDC2_KLHL20_DRC7"/>
    <property type="match status" value="1"/>
</dbReference>
<feature type="region of interest" description="Disordered" evidence="3">
    <location>
        <begin position="438"/>
        <end position="467"/>
    </location>
</feature>
<dbReference type="HOGENOM" id="CLU_014628_0_0_1"/>
<sequence length="957" mass="102000">MQIPPLQWLNLSKLYNGGSQPVPLRDAHVAYDPAKRVLVIFGGESSAGVPTQQTYILELDTLTWRYPDPPAAQQDIPPARSRGVFGQDIASNYRAGMLVWGGKGGSGNTPLDDLWYYHYQNEFWAKINVTGDPKPIGRWGAAGGTAPASSIQNVETFMWMAGGTNQTDAFGFDQVWQLDVTGVIAAGSVAASAAWSKVPTSASDKDQPNAARYGLAGTVLPPIGNTDRKGTLVVFGGCDPNSAGVYNATCAQNTANILTLPTDSSQTAAQWTMAASCLPGSYGATMAPNRNQAASVFSSQAFLFPGSVDSKEWTDTSGTQQGEVAILLASSGVWARVLPAGDPSSDPPRPSFKEGSTVYSNSGSITGNNGAWSDTIVFGGRDVVTGELTNELWLLRAYNGTIQSSADHWSGYGDGNLDTGLAADGSGVTVEYLSQCATPTDTANPTPTTGDGSNSTNGPSPQSRYSETILDGSPVHKILSPLSIGLLLPAILLYRASSGPILKPIASSASIAFASSGGIFATAAYVLGIVGFALGVSRSNDDSTTTALQRRAESVATRSPFLTTSHSKAALILFVVLYGILPLLAAALYLTKRRDPKEPKRPELEHGRKTTDETVTKTLVGSGPGEKGTARSSEDELGRRRLSVESQAVGETEEGLEMAPRPRSLTHSGLYSTLNAGTAKSRRKSTATLHSSSPPSAYTPPKFEVVNRPNRASTGNQGPAYSHIPRNPSDLSWLERRRSVGLYGQLDYQLSQNGRSVPTFPPAPSSAHEMSPTTPPVPALTPPRLPSRTSQMWFNVALQVVVLWASVFWLVTFAIMGSIPGLALVAVVTIAYYVMLVTLAWLNRPQHSILVVVISRLRGDPADASTPAASSELPSTPLPPISPPPHPYLNSPPWRVTQSHADDDLLSRARSMDSEAPEDDEDDDERQARIEEEMARRDVSIFTVPKRRLVVRNVVLD</sequence>
<proteinExistence type="predicted"/>
<feature type="compositionally biased region" description="Pro residues" evidence="3">
    <location>
        <begin position="773"/>
        <end position="782"/>
    </location>
</feature>
<reference evidence="6" key="2">
    <citation type="submission" date="2015-01" db="EMBL/GenBank/DDBJ databases">
        <title>Evolutionary Origins and Diversification of the Mycorrhizal Mutualists.</title>
        <authorList>
            <consortium name="DOE Joint Genome Institute"/>
            <consortium name="Mycorrhizal Genomics Consortium"/>
            <person name="Kohler A."/>
            <person name="Kuo A."/>
            <person name="Nagy L.G."/>
            <person name="Floudas D."/>
            <person name="Copeland A."/>
            <person name="Barry K.W."/>
            <person name="Cichocki N."/>
            <person name="Veneault-Fourrey C."/>
            <person name="LaButti K."/>
            <person name="Lindquist E.A."/>
            <person name="Lipzen A."/>
            <person name="Lundell T."/>
            <person name="Morin E."/>
            <person name="Murat C."/>
            <person name="Riley R."/>
            <person name="Ohm R."/>
            <person name="Sun H."/>
            <person name="Tunlid A."/>
            <person name="Henrissat B."/>
            <person name="Grigoriev I.V."/>
            <person name="Hibbett D.S."/>
            <person name="Martin F."/>
        </authorList>
    </citation>
    <scope>NUCLEOTIDE SEQUENCE [LARGE SCALE GENOMIC DNA]</scope>
    <source>
        <strain evidence="6">MUT 4182</strain>
    </source>
</reference>
<feature type="region of interest" description="Disordered" evidence="3">
    <location>
        <begin position="753"/>
        <end position="782"/>
    </location>
</feature>
<dbReference type="EMBL" id="KN822974">
    <property type="protein sequence ID" value="KIO30207.1"/>
    <property type="molecule type" value="Genomic_DNA"/>
</dbReference>
<keyword evidence="4" id="KW-0812">Transmembrane</keyword>
<feature type="compositionally biased region" description="Basic and acidic residues" evidence="3">
    <location>
        <begin position="595"/>
        <end position="615"/>
    </location>
</feature>
<feature type="compositionally biased region" description="Pro residues" evidence="3">
    <location>
        <begin position="876"/>
        <end position="887"/>
    </location>
</feature>
<feature type="region of interest" description="Disordered" evidence="3">
    <location>
        <begin position="595"/>
        <end position="728"/>
    </location>
</feature>
<dbReference type="AlphaFoldDB" id="A0A0C3M908"/>
<feature type="transmembrane region" description="Helical" evidence="4">
    <location>
        <begin position="822"/>
        <end position="842"/>
    </location>
</feature>
<evidence type="ECO:0000256" key="1">
    <source>
        <dbReference type="ARBA" id="ARBA00022441"/>
    </source>
</evidence>
<feature type="region of interest" description="Disordered" evidence="3">
    <location>
        <begin position="863"/>
        <end position="927"/>
    </location>
</feature>
<name>A0A0C3M908_9AGAM</name>
<feature type="compositionally biased region" description="Basic and acidic residues" evidence="3">
    <location>
        <begin position="628"/>
        <end position="643"/>
    </location>
</feature>
<feature type="compositionally biased region" description="Polar residues" evidence="3">
    <location>
        <begin position="686"/>
        <end position="696"/>
    </location>
</feature>
<feature type="transmembrane region" description="Helical" evidence="4">
    <location>
        <begin position="478"/>
        <end position="497"/>
    </location>
</feature>
<feature type="compositionally biased region" description="Polar residues" evidence="3">
    <location>
        <begin position="665"/>
        <end position="678"/>
    </location>
</feature>
<feature type="region of interest" description="Disordered" evidence="3">
    <location>
        <begin position="339"/>
        <end position="360"/>
    </location>
</feature>